<evidence type="ECO:0000313" key="2">
    <source>
        <dbReference type="EMBL" id="EEH57696.1"/>
    </source>
</evidence>
<proteinExistence type="predicted"/>
<feature type="compositionally biased region" description="Basic and acidic residues" evidence="1">
    <location>
        <begin position="112"/>
        <end position="123"/>
    </location>
</feature>
<feature type="compositionally biased region" description="Low complexity" evidence="1">
    <location>
        <begin position="129"/>
        <end position="143"/>
    </location>
</feature>
<protein>
    <submittedName>
        <fullName evidence="2">Predicted protein</fullName>
    </submittedName>
</protein>
<keyword evidence="3" id="KW-1185">Reference proteome</keyword>
<organism evidence="3">
    <name type="scientific">Micromonas pusilla (strain CCMP1545)</name>
    <name type="common">Picoplanktonic green alga</name>
    <dbReference type="NCBI Taxonomy" id="564608"/>
    <lineage>
        <taxon>Eukaryota</taxon>
        <taxon>Viridiplantae</taxon>
        <taxon>Chlorophyta</taxon>
        <taxon>Mamiellophyceae</taxon>
        <taxon>Mamiellales</taxon>
        <taxon>Mamiellaceae</taxon>
        <taxon>Micromonas</taxon>
    </lineage>
</organism>
<feature type="region of interest" description="Disordered" evidence="1">
    <location>
        <begin position="100"/>
        <end position="149"/>
    </location>
</feature>
<gene>
    <name evidence="2" type="ORF">MICPUCDRAFT_57266</name>
</gene>
<evidence type="ECO:0000313" key="3">
    <source>
        <dbReference type="Proteomes" id="UP000001876"/>
    </source>
</evidence>
<name>C1MQE9_MICPC</name>
<dbReference type="Proteomes" id="UP000001876">
    <property type="component" value="Unassembled WGS sequence"/>
</dbReference>
<accession>C1MQE9</accession>
<dbReference type="RefSeq" id="XP_003057745.1">
    <property type="nucleotide sequence ID" value="XM_003057699.1"/>
</dbReference>
<dbReference type="AlphaFoldDB" id="C1MQE9"/>
<dbReference type="GeneID" id="9683183"/>
<dbReference type="KEGG" id="mpp:MICPUCDRAFT_57266"/>
<sequence>MSRRALNETTPNGGFNSATTQKYIASRQYHPPQNAAPRSINAEDFREYDPRDGKVYAWQFRDTSSNVVIGSPLKYQDGKMPVWPSWGVCKTPAIVAADGEKNATEAAASGGGEEKEKEEKKGDDDGETLELPAPAAETEAAATRPNDEGVKVSLTYPKLENHAC</sequence>
<reference evidence="2 3" key="1">
    <citation type="journal article" date="2009" name="Science">
        <title>Green evolution and dynamic adaptations revealed by genomes of the marine picoeukaryotes Micromonas.</title>
        <authorList>
            <person name="Worden A.Z."/>
            <person name="Lee J.H."/>
            <person name="Mock T."/>
            <person name="Rouze P."/>
            <person name="Simmons M.P."/>
            <person name="Aerts A.L."/>
            <person name="Allen A.E."/>
            <person name="Cuvelier M.L."/>
            <person name="Derelle E."/>
            <person name="Everett M.V."/>
            <person name="Foulon E."/>
            <person name="Grimwood J."/>
            <person name="Gundlach H."/>
            <person name="Henrissat B."/>
            <person name="Napoli C."/>
            <person name="McDonald S.M."/>
            <person name="Parker M.S."/>
            <person name="Rombauts S."/>
            <person name="Salamov A."/>
            <person name="Von Dassow P."/>
            <person name="Badger J.H."/>
            <person name="Coutinho P.M."/>
            <person name="Demir E."/>
            <person name="Dubchak I."/>
            <person name="Gentemann C."/>
            <person name="Eikrem W."/>
            <person name="Gready J.E."/>
            <person name="John U."/>
            <person name="Lanier W."/>
            <person name="Lindquist E.A."/>
            <person name="Lucas S."/>
            <person name="Mayer K.F."/>
            <person name="Moreau H."/>
            <person name="Not F."/>
            <person name="Otillar R."/>
            <person name="Panaud O."/>
            <person name="Pangilinan J."/>
            <person name="Paulsen I."/>
            <person name="Piegu B."/>
            <person name="Poliakov A."/>
            <person name="Robbens S."/>
            <person name="Schmutz J."/>
            <person name="Toulza E."/>
            <person name="Wyss T."/>
            <person name="Zelensky A."/>
            <person name="Zhou K."/>
            <person name="Armbrust E.V."/>
            <person name="Bhattacharya D."/>
            <person name="Goodenough U.W."/>
            <person name="Van de Peer Y."/>
            <person name="Grigoriev I.V."/>
        </authorList>
    </citation>
    <scope>NUCLEOTIDE SEQUENCE [LARGE SCALE GENOMIC DNA]</scope>
    <source>
        <strain evidence="2 3">CCMP1545</strain>
    </source>
</reference>
<dbReference type="EMBL" id="GG663738">
    <property type="protein sequence ID" value="EEH57696.1"/>
    <property type="molecule type" value="Genomic_DNA"/>
</dbReference>
<evidence type="ECO:0000256" key="1">
    <source>
        <dbReference type="SAM" id="MobiDB-lite"/>
    </source>
</evidence>